<feature type="chain" id="PRO_5001994996" evidence="1">
    <location>
        <begin position="21"/>
        <end position="132"/>
    </location>
</feature>
<accession>A0A0A1XPD6</accession>
<dbReference type="EMBL" id="GBXI01001510">
    <property type="protein sequence ID" value="JAD12782.1"/>
    <property type="molecule type" value="Transcribed_RNA"/>
</dbReference>
<name>A0A0A1XPD6_ZEUCU</name>
<dbReference type="AlphaFoldDB" id="A0A0A1XPD6"/>
<reference evidence="2" key="1">
    <citation type="submission" date="2014-11" db="EMBL/GenBank/DDBJ databases">
        <authorList>
            <person name="Geib S."/>
        </authorList>
    </citation>
    <scope>NUCLEOTIDE SEQUENCE</scope>
</reference>
<proteinExistence type="predicted"/>
<sequence length="132" mass="12707">MKVFGALCLALSLFVVVSHAVPVVRETLLGLEESQPVAIAIEEESQPLRRVARGYGSYGGGPGFGGFGGGPGYGGYGGGPGFGGFGGGPRYGGYGGGPRYGGYGGGPGYGGYGGSSASASASASATSGGYYG</sequence>
<keyword evidence="1" id="KW-0732">Signal</keyword>
<organism evidence="2">
    <name type="scientific">Zeugodacus cucurbitae</name>
    <name type="common">Melon fruit fly</name>
    <name type="synonym">Bactrocera cucurbitae</name>
    <dbReference type="NCBI Taxonomy" id="28588"/>
    <lineage>
        <taxon>Eukaryota</taxon>
        <taxon>Metazoa</taxon>
        <taxon>Ecdysozoa</taxon>
        <taxon>Arthropoda</taxon>
        <taxon>Hexapoda</taxon>
        <taxon>Insecta</taxon>
        <taxon>Pterygota</taxon>
        <taxon>Neoptera</taxon>
        <taxon>Endopterygota</taxon>
        <taxon>Diptera</taxon>
        <taxon>Brachycera</taxon>
        <taxon>Muscomorpha</taxon>
        <taxon>Tephritoidea</taxon>
        <taxon>Tephritidae</taxon>
        <taxon>Zeugodacus</taxon>
        <taxon>Zeugodacus</taxon>
    </lineage>
</organism>
<dbReference type="OrthoDB" id="8067999at2759"/>
<protein>
    <submittedName>
        <fullName evidence="2">Uncharacterized protein</fullName>
    </submittedName>
</protein>
<reference evidence="2" key="2">
    <citation type="journal article" date="2015" name="Gigascience">
        <title>Reconstructing a comprehensive transcriptome assembly of a white-pupal translocated strain of the pest fruit fly Bactrocera cucurbitae.</title>
        <authorList>
            <person name="Sim S.B."/>
            <person name="Calla B."/>
            <person name="Hall B."/>
            <person name="DeRego T."/>
            <person name="Geib S.M."/>
        </authorList>
    </citation>
    <scope>NUCLEOTIDE SEQUENCE</scope>
</reference>
<evidence type="ECO:0000313" key="2">
    <source>
        <dbReference type="EMBL" id="JAD12782.1"/>
    </source>
</evidence>
<evidence type="ECO:0000256" key="1">
    <source>
        <dbReference type="SAM" id="SignalP"/>
    </source>
</evidence>
<feature type="signal peptide" evidence="1">
    <location>
        <begin position="1"/>
        <end position="20"/>
    </location>
</feature>
<gene>
    <name evidence="2" type="ORF">g.5302</name>
</gene>